<evidence type="ECO:0000313" key="11">
    <source>
        <dbReference type="Proteomes" id="UP000799772"/>
    </source>
</evidence>
<feature type="domain" description="Major facilitator superfamily (MFS) profile" evidence="9">
    <location>
        <begin position="21"/>
        <end position="459"/>
    </location>
</feature>
<dbReference type="Pfam" id="PF00083">
    <property type="entry name" value="Sugar_tr"/>
    <property type="match status" value="1"/>
</dbReference>
<keyword evidence="6 8" id="KW-0472">Membrane</keyword>
<comment type="caution">
    <text evidence="10">The sequence shown here is derived from an EMBL/GenBank/DDBJ whole genome shotgun (WGS) entry which is preliminary data.</text>
</comment>
<feature type="transmembrane region" description="Helical" evidence="8">
    <location>
        <begin position="405"/>
        <end position="424"/>
    </location>
</feature>
<keyword evidence="5 8" id="KW-1133">Transmembrane helix</keyword>
<evidence type="ECO:0000256" key="2">
    <source>
        <dbReference type="ARBA" id="ARBA00010992"/>
    </source>
</evidence>
<evidence type="ECO:0000256" key="4">
    <source>
        <dbReference type="ARBA" id="ARBA00022692"/>
    </source>
</evidence>
<dbReference type="OrthoDB" id="6133115at2759"/>
<dbReference type="SUPFAM" id="SSF103473">
    <property type="entry name" value="MFS general substrate transporter"/>
    <property type="match status" value="1"/>
</dbReference>
<feature type="transmembrane region" description="Helical" evidence="8">
    <location>
        <begin position="370"/>
        <end position="393"/>
    </location>
</feature>
<dbReference type="PROSITE" id="PS50850">
    <property type="entry name" value="MFS"/>
    <property type="match status" value="1"/>
</dbReference>
<dbReference type="EMBL" id="ML978122">
    <property type="protein sequence ID" value="KAF2102983.1"/>
    <property type="molecule type" value="Genomic_DNA"/>
</dbReference>
<evidence type="ECO:0000259" key="9">
    <source>
        <dbReference type="PROSITE" id="PS50850"/>
    </source>
</evidence>
<dbReference type="InterPro" id="IPR005829">
    <property type="entry name" value="Sugar_transporter_CS"/>
</dbReference>
<feature type="transmembrane region" description="Helical" evidence="8">
    <location>
        <begin position="91"/>
        <end position="110"/>
    </location>
</feature>
<comment type="similarity">
    <text evidence="2 7">Belongs to the major facilitator superfamily. Sugar transporter (TC 2.A.1.1) family.</text>
</comment>
<dbReference type="InterPro" id="IPR036259">
    <property type="entry name" value="MFS_trans_sf"/>
</dbReference>
<keyword evidence="4 8" id="KW-0812">Transmembrane</keyword>
<gene>
    <name evidence="10" type="ORF">NA57DRAFT_63705</name>
</gene>
<dbReference type="InterPro" id="IPR020846">
    <property type="entry name" value="MFS_dom"/>
</dbReference>
<proteinExistence type="inferred from homology"/>
<dbReference type="PANTHER" id="PTHR48022">
    <property type="entry name" value="PLASTIDIC GLUCOSE TRANSPORTER 4"/>
    <property type="match status" value="1"/>
</dbReference>
<feature type="transmembrane region" description="Helical" evidence="8">
    <location>
        <begin position="65"/>
        <end position="84"/>
    </location>
</feature>
<evidence type="ECO:0000313" key="10">
    <source>
        <dbReference type="EMBL" id="KAF2102983.1"/>
    </source>
</evidence>
<dbReference type="GO" id="GO:0005351">
    <property type="term" value="F:carbohydrate:proton symporter activity"/>
    <property type="evidence" value="ECO:0007669"/>
    <property type="project" value="TreeGrafter"/>
</dbReference>
<evidence type="ECO:0000256" key="6">
    <source>
        <dbReference type="ARBA" id="ARBA00023136"/>
    </source>
</evidence>
<name>A0A9P4IPE5_9PEZI</name>
<feature type="transmembrane region" description="Helical" evidence="8">
    <location>
        <begin position="436"/>
        <end position="455"/>
    </location>
</feature>
<feature type="transmembrane region" description="Helical" evidence="8">
    <location>
        <begin position="149"/>
        <end position="167"/>
    </location>
</feature>
<dbReference type="NCBIfam" id="TIGR00879">
    <property type="entry name" value="SP"/>
    <property type="match status" value="1"/>
</dbReference>
<dbReference type="GO" id="GO:0016020">
    <property type="term" value="C:membrane"/>
    <property type="evidence" value="ECO:0007669"/>
    <property type="project" value="UniProtKB-SubCell"/>
</dbReference>
<keyword evidence="11" id="KW-1185">Reference proteome</keyword>
<dbReference type="Gene3D" id="1.20.1250.20">
    <property type="entry name" value="MFS general substrate transporter like domains"/>
    <property type="match status" value="1"/>
</dbReference>
<accession>A0A9P4IPE5</accession>
<evidence type="ECO:0000256" key="3">
    <source>
        <dbReference type="ARBA" id="ARBA00022448"/>
    </source>
</evidence>
<keyword evidence="3 7" id="KW-0813">Transport</keyword>
<dbReference type="InterPro" id="IPR003663">
    <property type="entry name" value="Sugar/inositol_transpt"/>
</dbReference>
<dbReference type="AlphaFoldDB" id="A0A9P4IPE5"/>
<protein>
    <submittedName>
        <fullName evidence="10">MFS transporter</fullName>
    </submittedName>
</protein>
<feature type="transmembrane region" description="Helical" evidence="8">
    <location>
        <begin position="187"/>
        <end position="204"/>
    </location>
</feature>
<comment type="subcellular location">
    <subcellularLocation>
        <location evidence="1">Membrane</location>
        <topology evidence="1">Multi-pass membrane protein</topology>
    </subcellularLocation>
</comment>
<dbReference type="PRINTS" id="PR00171">
    <property type="entry name" value="SUGRTRNSPORT"/>
</dbReference>
<dbReference type="PANTHER" id="PTHR48022:SF28">
    <property type="entry name" value="MAJOR FACILITATOR SUPERFAMILY (MFS) PROFILE DOMAIN-CONTAINING PROTEIN-RELATED"/>
    <property type="match status" value="1"/>
</dbReference>
<dbReference type="InterPro" id="IPR005828">
    <property type="entry name" value="MFS_sugar_transport-like"/>
</dbReference>
<organism evidence="10 11">
    <name type="scientific">Rhizodiscina lignyota</name>
    <dbReference type="NCBI Taxonomy" id="1504668"/>
    <lineage>
        <taxon>Eukaryota</taxon>
        <taxon>Fungi</taxon>
        <taxon>Dikarya</taxon>
        <taxon>Ascomycota</taxon>
        <taxon>Pezizomycotina</taxon>
        <taxon>Dothideomycetes</taxon>
        <taxon>Pleosporomycetidae</taxon>
        <taxon>Aulographales</taxon>
        <taxon>Rhizodiscinaceae</taxon>
        <taxon>Rhizodiscina</taxon>
    </lineage>
</organism>
<sequence length="508" mass="56268">MGAFNRGYATSLRGFWLQGCVTLCAAFAFTLFGYDQGVLGGLIALPVFLEENHIDPNNTNLQGTIVAIYDIGCLIGCISMGFVGQKFGRRIFIAVGGVLLCVGAGCQAGSHGTAYLIGGRVVGGIGMGITSTIVPIWVAEMAKANFRGALVATQLTIVILGVTIAYWTDYGMIHNHPNTTAVWRFPIAFQTVYIILTWAMIFFLPESPRYLYAMGHTADADDVMARIYSVSPDSAVVANHRQDVFTAIEAEKEQKFGIKNLFYDDSSIRTTWRLWLCFLVQFFQQMDGNNIVSYYATYLFINSCGMSQDTASITSGGVTLVFLGGTATTIWTIERWGRRPVMFWGAVLCSLWMILFTIGLAVNTPSSNKLAVASIFLFEFFFGASWCSAPWVYVPEIAPLQYRHIGASMGIFGQWIITFIVVKFGPMGIANIHWKFYLLFCVFNVLAAIFVWFAVKETKGLSLEEIDLLFAKDDYKHVLEAKLRGRGSYEMKGEKEMVETVDASDVKV</sequence>
<evidence type="ECO:0000256" key="1">
    <source>
        <dbReference type="ARBA" id="ARBA00004141"/>
    </source>
</evidence>
<feature type="transmembrane region" description="Helical" evidence="8">
    <location>
        <begin position="341"/>
        <end position="364"/>
    </location>
</feature>
<evidence type="ECO:0000256" key="5">
    <source>
        <dbReference type="ARBA" id="ARBA00022989"/>
    </source>
</evidence>
<dbReference type="InterPro" id="IPR050360">
    <property type="entry name" value="MFS_Sugar_Transporters"/>
</dbReference>
<dbReference type="PROSITE" id="PS00216">
    <property type="entry name" value="SUGAR_TRANSPORT_1"/>
    <property type="match status" value="1"/>
</dbReference>
<feature type="transmembrane region" description="Helical" evidence="8">
    <location>
        <begin position="12"/>
        <end position="34"/>
    </location>
</feature>
<evidence type="ECO:0000256" key="8">
    <source>
        <dbReference type="SAM" id="Phobius"/>
    </source>
</evidence>
<evidence type="ECO:0000256" key="7">
    <source>
        <dbReference type="RuleBase" id="RU003346"/>
    </source>
</evidence>
<dbReference type="Proteomes" id="UP000799772">
    <property type="component" value="Unassembled WGS sequence"/>
</dbReference>
<reference evidence="10" key="1">
    <citation type="journal article" date="2020" name="Stud. Mycol.">
        <title>101 Dothideomycetes genomes: a test case for predicting lifestyles and emergence of pathogens.</title>
        <authorList>
            <person name="Haridas S."/>
            <person name="Albert R."/>
            <person name="Binder M."/>
            <person name="Bloem J."/>
            <person name="Labutti K."/>
            <person name="Salamov A."/>
            <person name="Andreopoulos B."/>
            <person name="Baker S."/>
            <person name="Barry K."/>
            <person name="Bills G."/>
            <person name="Bluhm B."/>
            <person name="Cannon C."/>
            <person name="Castanera R."/>
            <person name="Culley D."/>
            <person name="Daum C."/>
            <person name="Ezra D."/>
            <person name="Gonzalez J."/>
            <person name="Henrissat B."/>
            <person name="Kuo A."/>
            <person name="Liang C."/>
            <person name="Lipzen A."/>
            <person name="Lutzoni F."/>
            <person name="Magnuson J."/>
            <person name="Mondo S."/>
            <person name="Nolan M."/>
            <person name="Ohm R."/>
            <person name="Pangilinan J."/>
            <person name="Park H.-J."/>
            <person name="Ramirez L."/>
            <person name="Alfaro M."/>
            <person name="Sun H."/>
            <person name="Tritt A."/>
            <person name="Yoshinaga Y."/>
            <person name="Zwiers L.-H."/>
            <person name="Turgeon B."/>
            <person name="Goodwin S."/>
            <person name="Spatafora J."/>
            <person name="Crous P."/>
            <person name="Grigoriev I."/>
        </authorList>
    </citation>
    <scope>NUCLEOTIDE SEQUENCE</scope>
    <source>
        <strain evidence="10">CBS 133067</strain>
    </source>
</reference>
<feature type="transmembrane region" description="Helical" evidence="8">
    <location>
        <begin position="116"/>
        <end position="137"/>
    </location>
</feature>